<feature type="region of interest" description="Disordered" evidence="1">
    <location>
        <begin position="186"/>
        <end position="232"/>
    </location>
</feature>
<keyword evidence="4" id="KW-1185">Reference proteome</keyword>
<dbReference type="PANTHER" id="PTHR28065:SF1">
    <property type="entry name" value="DUF4050 DOMAIN-CONTAINING PROTEIN"/>
    <property type="match status" value="1"/>
</dbReference>
<evidence type="ECO:0000313" key="4">
    <source>
        <dbReference type="Proteomes" id="UP000799439"/>
    </source>
</evidence>
<accession>A0A9P4IZF2</accession>
<protein>
    <recommendedName>
        <fullName evidence="2">Gag1-like clamp domain-containing protein</fullName>
    </recommendedName>
</protein>
<name>A0A9P4IZF2_9PEZI</name>
<feature type="compositionally biased region" description="Basic and acidic residues" evidence="1">
    <location>
        <begin position="34"/>
        <end position="48"/>
    </location>
</feature>
<proteinExistence type="predicted"/>
<evidence type="ECO:0000313" key="3">
    <source>
        <dbReference type="EMBL" id="KAF2151749.1"/>
    </source>
</evidence>
<evidence type="ECO:0000259" key="2">
    <source>
        <dbReference type="Pfam" id="PF13259"/>
    </source>
</evidence>
<feature type="region of interest" description="Disordered" evidence="1">
    <location>
        <begin position="34"/>
        <end position="84"/>
    </location>
</feature>
<dbReference type="Proteomes" id="UP000799439">
    <property type="component" value="Unassembled WGS sequence"/>
</dbReference>
<reference evidence="3" key="1">
    <citation type="journal article" date="2020" name="Stud. Mycol.">
        <title>101 Dothideomycetes genomes: a test case for predicting lifestyles and emergence of pathogens.</title>
        <authorList>
            <person name="Haridas S."/>
            <person name="Albert R."/>
            <person name="Binder M."/>
            <person name="Bloem J."/>
            <person name="Labutti K."/>
            <person name="Salamov A."/>
            <person name="Andreopoulos B."/>
            <person name="Baker S."/>
            <person name="Barry K."/>
            <person name="Bills G."/>
            <person name="Bluhm B."/>
            <person name="Cannon C."/>
            <person name="Castanera R."/>
            <person name="Culley D."/>
            <person name="Daum C."/>
            <person name="Ezra D."/>
            <person name="Gonzalez J."/>
            <person name="Henrissat B."/>
            <person name="Kuo A."/>
            <person name="Liang C."/>
            <person name="Lipzen A."/>
            <person name="Lutzoni F."/>
            <person name="Magnuson J."/>
            <person name="Mondo S."/>
            <person name="Nolan M."/>
            <person name="Ohm R."/>
            <person name="Pangilinan J."/>
            <person name="Park H.-J."/>
            <person name="Ramirez L."/>
            <person name="Alfaro M."/>
            <person name="Sun H."/>
            <person name="Tritt A."/>
            <person name="Yoshinaga Y."/>
            <person name="Zwiers L.-H."/>
            <person name="Turgeon B."/>
            <person name="Goodwin S."/>
            <person name="Spatafora J."/>
            <person name="Crous P."/>
            <person name="Grigoriev I."/>
        </authorList>
    </citation>
    <scope>NUCLEOTIDE SEQUENCE</scope>
    <source>
        <strain evidence="3">CBS 260.36</strain>
    </source>
</reference>
<dbReference type="AlphaFoldDB" id="A0A9P4IZF2"/>
<dbReference type="Pfam" id="PF13259">
    <property type="entry name" value="clamp_Gag1-like"/>
    <property type="match status" value="1"/>
</dbReference>
<organism evidence="3 4">
    <name type="scientific">Myriangium duriaei CBS 260.36</name>
    <dbReference type="NCBI Taxonomy" id="1168546"/>
    <lineage>
        <taxon>Eukaryota</taxon>
        <taxon>Fungi</taxon>
        <taxon>Dikarya</taxon>
        <taxon>Ascomycota</taxon>
        <taxon>Pezizomycotina</taxon>
        <taxon>Dothideomycetes</taxon>
        <taxon>Dothideomycetidae</taxon>
        <taxon>Myriangiales</taxon>
        <taxon>Myriangiaceae</taxon>
        <taxon>Myriangium</taxon>
    </lineage>
</organism>
<feature type="compositionally biased region" description="Polar residues" evidence="1">
    <location>
        <begin position="197"/>
        <end position="210"/>
    </location>
</feature>
<gene>
    <name evidence="3" type="ORF">K461DRAFT_268880</name>
</gene>
<dbReference type="InterPro" id="IPR053274">
    <property type="entry name" value="Fluconazole_resistance"/>
</dbReference>
<sequence length="345" mass="38144">MTSSRGQDKDSSYNEASREARRFLTARVRNDWDYPALPEHRQPPHHPLDLQAKVDGPSDNITTDDHATSTWDEQATEPLSFEPIAWRERGYSSSEFMTSEQSASEFMDLDDHDKTPKAGKRRYLFDSPDTVAQTVAARRETRKRKRAQVLEEEMTCNPGLAHFVARRNAWTCARLPSASQITAAAPDPAAKLHARPASSSRASGDSLNSSGDKRSFLSTPASSPPPLTEPGLATLHTMLPIPEPLLQDNPVRAKINTAAYGEIYSKIIVQCRTPTVPINLSDVTKACVRGWIAEGNWPPKPGAPDPLIGRAKVKGERHPHLRKGVQAVSRVFGLGASEDKEKERR</sequence>
<dbReference type="EMBL" id="ML996087">
    <property type="protein sequence ID" value="KAF2151749.1"/>
    <property type="molecule type" value="Genomic_DNA"/>
</dbReference>
<dbReference type="PANTHER" id="PTHR28065">
    <property type="entry name" value="FREQUENIN"/>
    <property type="match status" value="1"/>
</dbReference>
<feature type="domain" description="Gag1-like clamp" evidence="2">
    <location>
        <begin position="123"/>
        <end position="298"/>
    </location>
</feature>
<evidence type="ECO:0000256" key="1">
    <source>
        <dbReference type="SAM" id="MobiDB-lite"/>
    </source>
</evidence>
<dbReference type="OrthoDB" id="5422958at2759"/>
<comment type="caution">
    <text evidence="3">The sequence shown here is derived from an EMBL/GenBank/DDBJ whole genome shotgun (WGS) entry which is preliminary data.</text>
</comment>
<dbReference type="InterPro" id="IPR025124">
    <property type="entry name" value="Gag1-like_clamp"/>
</dbReference>